<dbReference type="EMBL" id="VWSH01000002">
    <property type="protein sequence ID" value="KAA5535103.1"/>
    <property type="molecule type" value="Genomic_DNA"/>
</dbReference>
<dbReference type="Proteomes" id="UP000323632">
    <property type="component" value="Unassembled WGS sequence"/>
</dbReference>
<evidence type="ECO:0000256" key="1">
    <source>
        <dbReference type="SAM" id="SignalP"/>
    </source>
</evidence>
<feature type="signal peptide" evidence="1">
    <location>
        <begin position="1"/>
        <end position="22"/>
    </location>
</feature>
<accession>A0A5M6CJA3</accession>
<evidence type="ECO:0000313" key="3">
    <source>
        <dbReference type="Proteomes" id="UP000323632"/>
    </source>
</evidence>
<dbReference type="Pfam" id="PF19672">
    <property type="entry name" value="DUF6175"/>
    <property type="match status" value="1"/>
</dbReference>
<gene>
    <name evidence="2" type="ORF">F0919_10960</name>
</gene>
<reference evidence="2 3" key="1">
    <citation type="submission" date="2019-09" db="EMBL/GenBank/DDBJ databases">
        <title>Genome sequence and assembly of Taibaiella sp.</title>
        <authorList>
            <person name="Chhetri G."/>
        </authorList>
    </citation>
    <scope>NUCLEOTIDE SEQUENCE [LARGE SCALE GENOMIC DNA]</scope>
    <source>
        <strain evidence="2 3">KVB11</strain>
    </source>
</reference>
<keyword evidence="3" id="KW-1185">Reference proteome</keyword>
<dbReference type="RefSeq" id="WP_150032782.1">
    <property type="nucleotide sequence ID" value="NZ_VWSH01000002.1"/>
</dbReference>
<evidence type="ECO:0000313" key="2">
    <source>
        <dbReference type="EMBL" id="KAA5535103.1"/>
    </source>
</evidence>
<name>A0A5M6CJA3_9BACT</name>
<dbReference type="InterPro" id="IPR046173">
    <property type="entry name" value="DUF6175"/>
</dbReference>
<organism evidence="2 3">
    <name type="scientific">Taibaiella lutea</name>
    <dbReference type="NCBI Taxonomy" id="2608001"/>
    <lineage>
        <taxon>Bacteria</taxon>
        <taxon>Pseudomonadati</taxon>
        <taxon>Bacteroidota</taxon>
        <taxon>Chitinophagia</taxon>
        <taxon>Chitinophagales</taxon>
        <taxon>Chitinophagaceae</taxon>
        <taxon>Taibaiella</taxon>
    </lineage>
</organism>
<keyword evidence="1" id="KW-0732">Signal</keyword>
<protein>
    <submittedName>
        <fullName evidence="2">Uncharacterized protein</fullName>
    </submittedName>
</protein>
<dbReference type="AlphaFoldDB" id="A0A5M6CJA3"/>
<feature type="chain" id="PRO_5024283094" evidence="1">
    <location>
        <begin position="23"/>
        <end position="316"/>
    </location>
</feature>
<proteinExistence type="predicted"/>
<comment type="caution">
    <text evidence="2">The sequence shown here is derived from an EMBL/GenBank/DDBJ whole genome shotgun (WGS) entry which is preliminary data.</text>
</comment>
<sequence length="316" mass="35347">MRKLLCTACLFLISFSICFSQAKKPILMVVPSDAWCKEHGYMTEYDNQGTKVSVPDYKKAFQSDPQLLLVISKINGMMAERGFPAKNMESAIKSLELEESEDAILISKASSSQIAESPIDKLKKTAKADIIIQLTWTLNQNGPKNSISFILQGLDTYTDKQIAEAGGTGASSFSADVPTLLGEAVISYMDAFNSTLQAHYDDMFANGREIVVRIKKFDAWPYDLETEFERKDLASAIEEWMRLHTQNHRFNLSDVTENMMLFEQVRIPVVDDAGVALDARGFVKNLQQFLSDKPYKITSKLVMRGLGQATIILGEK</sequence>